<evidence type="ECO:0000259" key="5">
    <source>
        <dbReference type="Pfam" id="PF17766"/>
    </source>
</evidence>
<dbReference type="GO" id="GO:0005576">
    <property type="term" value="C:extracellular region"/>
    <property type="evidence" value="ECO:0007669"/>
    <property type="project" value="UniProtKB-SubCell"/>
</dbReference>
<feature type="domain" description="Subtilisin-like protease fibronectin type-III" evidence="5">
    <location>
        <begin position="355"/>
        <end position="440"/>
    </location>
</feature>
<dbReference type="EMBL" id="RXIC02000020">
    <property type="protein sequence ID" value="KAB1221469.1"/>
    <property type="molecule type" value="Genomic_DNA"/>
</dbReference>
<keyword evidence="7" id="KW-1185">Reference proteome</keyword>
<dbReference type="Pfam" id="PF00082">
    <property type="entry name" value="Peptidase_S8"/>
    <property type="match status" value="1"/>
</dbReference>
<dbReference type="GO" id="GO:0004252">
    <property type="term" value="F:serine-type endopeptidase activity"/>
    <property type="evidence" value="ECO:0007669"/>
    <property type="project" value="InterPro"/>
</dbReference>
<evidence type="ECO:0000313" key="7">
    <source>
        <dbReference type="Proteomes" id="UP000516437"/>
    </source>
</evidence>
<dbReference type="Gene3D" id="3.50.30.30">
    <property type="match status" value="1"/>
</dbReference>
<comment type="subcellular location">
    <subcellularLocation>
        <location evidence="1">Secreted</location>
    </subcellularLocation>
</comment>
<sequence>MPVISYIIFHNSNCYFKSATRTAYIVHMDKSLMPKPFNSHGKLASNSGRDIIIGILDSGIWPESPSFKNDGISSEVPSKWKGSCEGGKDFNFSMCNGKIIGARYFNRGLKRNLRASMLSPDSARDDTGHGTVVSAIAAGNYVEGASFDGYAEGIARGVAPFARLAVYKVSWKEGTYESDLINGGNEGPIYRKVKNGFPWVLTVTAGNTLDNMRLVYEESLSTCSSPALLNRAPEGIIVCDIGNIEHQIKSLGNANLKAAILICGDPSILRLIKISYPYIVIRPEDANPLIMYSKYDDEPSASIQFKQTFIGVKHSPTVGSYASRGPSLYFPNILKPDIMAPGTLIFAASIPNSTTIHSAINKLRIVTNVGEGFAAYNANVTEPSGFQVSVVPWRLLFLRKYEKQTYTITLTSTRLMSQLSFGQIIWVEENGKHLVRSPIVMYEGKFMW</sequence>
<evidence type="ECO:0000256" key="1">
    <source>
        <dbReference type="ARBA" id="ARBA00004613"/>
    </source>
</evidence>
<dbReference type="Gene3D" id="2.60.40.2310">
    <property type="match status" value="1"/>
</dbReference>
<dbReference type="Gene3D" id="3.40.50.200">
    <property type="entry name" value="Peptidase S8/S53 domain"/>
    <property type="match status" value="1"/>
</dbReference>
<comment type="similarity">
    <text evidence="2">Belongs to the peptidase S8 family.</text>
</comment>
<keyword evidence="3" id="KW-0732">Signal</keyword>
<organism evidence="6 7">
    <name type="scientific">Morella rubra</name>
    <name type="common">Chinese bayberry</name>
    <dbReference type="NCBI Taxonomy" id="262757"/>
    <lineage>
        <taxon>Eukaryota</taxon>
        <taxon>Viridiplantae</taxon>
        <taxon>Streptophyta</taxon>
        <taxon>Embryophyta</taxon>
        <taxon>Tracheophyta</taxon>
        <taxon>Spermatophyta</taxon>
        <taxon>Magnoliopsida</taxon>
        <taxon>eudicotyledons</taxon>
        <taxon>Gunneridae</taxon>
        <taxon>Pentapetalae</taxon>
        <taxon>rosids</taxon>
        <taxon>fabids</taxon>
        <taxon>Fagales</taxon>
        <taxon>Myricaceae</taxon>
        <taxon>Morella</taxon>
    </lineage>
</organism>
<dbReference type="SUPFAM" id="SSF52743">
    <property type="entry name" value="Subtilisin-like"/>
    <property type="match status" value="1"/>
</dbReference>
<dbReference type="OrthoDB" id="2014869at2759"/>
<keyword evidence="6" id="KW-0645">Protease</keyword>
<name>A0A6A1W874_9ROSI</name>
<dbReference type="InterPro" id="IPR045051">
    <property type="entry name" value="SBT"/>
</dbReference>
<dbReference type="Pfam" id="PF17766">
    <property type="entry name" value="fn3_6"/>
    <property type="match status" value="1"/>
</dbReference>
<dbReference type="Proteomes" id="UP000516437">
    <property type="component" value="Chromosome 2"/>
</dbReference>
<protein>
    <submittedName>
        <fullName evidence="6">Subtilisin-like protease</fullName>
    </submittedName>
</protein>
<dbReference type="InterPro" id="IPR041469">
    <property type="entry name" value="Subtilisin-like_FN3"/>
</dbReference>
<evidence type="ECO:0000256" key="2">
    <source>
        <dbReference type="ARBA" id="ARBA00011073"/>
    </source>
</evidence>
<accession>A0A6A1W874</accession>
<dbReference type="GO" id="GO:0006508">
    <property type="term" value="P:proteolysis"/>
    <property type="evidence" value="ECO:0007669"/>
    <property type="project" value="UniProtKB-KW"/>
</dbReference>
<dbReference type="InterPro" id="IPR036852">
    <property type="entry name" value="Peptidase_S8/S53_dom_sf"/>
</dbReference>
<evidence type="ECO:0000256" key="3">
    <source>
        <dbReference type="ARBA" id="ARBA00022729"/>
    </source>
</evidence>
<feature type="domain" description="Peptidase S8/S53" evidence="4">
    <location>
        <begin position="48"/>
        <end position="347"/>
    </location>
</feature>
<keyword evidence="6" id="KW-0378">Hydrolase</keyword>
<evidence type="ECO:0000259" key="4">
    <source>
        <dbReference type="Pfam" id="PF00082"/>
    </source>
</evidence>
<comment type="caution">
    <text evidence="6">The sequence shown here is derived from an EMBL/GenBank/DDBJ whole genome shotgun (WGS) entry which is preliminary data.</text>
</comment>
<gene>
    <name evidence="6" type="ORF">CJ030_MR2G007592</name>
</gene>
<reference evidence="6 7" key="1">
    <citation type="journal article" date="2019" name="Plant Biotechnol. J.">
        <title>The red bayberry genome and genetic basis of sex determination.</title>
        <authorList>
            <person name="Jia H.M."/>
            <person name="Jia H.J."/>
            <person name="Cai Q.L."/>
            <person name="Wang Y."/>
            <person name="Zhao H.B."/>
            <person name="Yang W.F."/>
            <person name="Wang G.Y."/>
            <person name="Li Y.H."/>
            <person name="Zhan D.L."/>
            <person name="Shen Y.T."/>
            <person name="Niu Q.F."/>
            <person name="Chang L."/>
            <person name="Qiu J."/>
            <person name="Zhao L."/>
            <person name="Xie H.B."/>
            <person name="Fu W.Y."/>
            <person name="Jin J."/>
            <person name="Li X.W."/>
            <person name="Jiao Y."/>
            <person name="Zhou C.C."/>
            <person name="Tu T."/>
            <person name="Chai C.Y."/>
            <person name="Gao J.L."/>
            <person name="Fan L.J."/>
            <person name="van de Weg E."/>
            <person name="Wang J.Y."/>
            <person name="Gao Z.S."/>
        </authorList>
    </citation>
    <scope>NUCLEOTIDE SEQUENCE [LARGE SCALE GENOMIC DNA]</scope>
    <source>
        <tissue evidence="6">Leaves</tissue>
    </source>
</reference>
<evidence type="ECO:0000313" key="6">
    <source>
        <dbReference type="EMBL" id="KAB1221469.1"/>
    </source>
</evidence>
<dbReference type="InterPro" id="IPR000209">
    <property type="entry name" value="Peptidase_S8/S53_dom"/>
</dbReference>
<dbReference type="AlphaFoldDB" id="A0A6A1W874"/>
<dbReference type="PANTHER" id="PTHR10795">
    <property type="entry name" value="PROPROTEIN CONVERTASE SUBTILISIN/KEXIN"/>
    <property type="match status" value="1"/>
</dbReference>
<proteinExistence type="inferred from homology"/>